<evidence type="ECO:0000313" key="4">
    <source>
        <dbReference type="Proteomes" id="UP001301152"/>
    </source>
</evidence>
<reference evidence="3 4" key="1">
    <citation type="submission" date="2022-11" db="EMBL/GenBank/DDBJ databases">
        <title>Genome sequencing of Acetobacter type strain.</title>
        <authorList>
            <person name="Heo J."/>
            <person name="Lee D."/>
            <person name="Han B.-H."/>
            <person name="Hong S.-B."/>
            <person name="Kwon S.-W."/>
        </authorList>
    </citation>
    <scope>NUCLEOTIDE SEQUENCE [LARGE SCALE GENOMIC DNA]</scope>
    <source>
        <strain evidence="3 4">KACC 21253</strain>
    </source>
</reference>
<proteinExistence type="predicted"/>
<keyword evidence="4" id="KW-1185">Reference proteome</keyword>
<dbReference type="InterPro" id="IPR019225">
    <property type="entry name" value="DUF2155"/>
</dbReference>
<name>A0ABT3QD93_9PROT</name>
<evidence type="ECO:0000256" key="2">
    <source>
        <dbReference type="SAM" id="SignalP"/>
    </source>
</evidence>
<feature type="chain" id="PRO_5045170927" evidence="2">
    <location>
        <begin position="27"/>
        <end position="195"/>
    </location>
</feature>
<dbReference type="Pfam" id="PF09923">
    <property type="entry name" value="DUF2155"/>
    <property type="match status" value="1"/>
</dbReference>
<evidence type="ECO:0000313" key="3">
    <source>
        <dbReference type="EMBL" id="MCX2563245.1"/>
    </source>
</evidence>
<accession>A0ABT3QD93</accession>
<gene>
    <name evidence="3" type="ORF">OQ497_04605</name>
</gene>
<sequence>MRRSVLHKNTVFIAGCFITAVAPVSAALAQLTPLAPPAIYPADTWQGKSVAVVRVLDRLDAHVELVTVPVGTTGHYKSLDITPRRCLQRPPTLSPDSAAWLDLHDTRKEGAVFNGWMLEAEPWAGVFESAGYDVRMVRCEGQDASPALPALPVPAVPSLRAAPPTLDGSSSGSALQSPAEALPSPSAGPETGGEY</sequence>
<organism evidence="3 4">
    <name type="scientific">Acetobacter thailandicus</name>
    <dbReference type="NCBI Taxonomy" id="1502842"/>
    <lineage>
        <taxon>Bacteria</taxon>
        <taxon>Pseudomonadati</taxon>
        <taxon>Pseudomonadota</taxon>
        <taxon>Alphaproteobacteria</taxon>
        <taxon>Acetobacterales</taxon>
        <taxon>Acetobacteraceae</taxon>
        <taxon>Acetobacter</taxon>
    </lineage>
</organism>
<dbReference type="EMBL" id="JAPIUZ010000001">
    <property type="protein sequence ID" value="MCX2563245.1"/>
    <property type="molecule type" value="Genomic_DNA"/>
</dbReference>
<feature type="compositionally biased region" description="Polar residues" evidence="1">
    <location>
        <begin position="167"/>
        <end position="176"/>
    </location>
</feature>
<comment type="caution">
    <text evidence="3">The sequence shown here is derived from an EMBL/GenBank/DDBJ whole genome shotgun (WGS) entry which is preliminary data.</text>
</comment>
<evidence type="ECO:0000256" key="1">
    <source>
        <dbReference type="SAM" id="MobiDB-lite"/>
    </source>
</evidence>
<feature type="signal peptide" evidence="2">
    <location>
        <begin position="1"/>
        <end position="26"/>
    </location>
</feature>
<keyword evidence="2" id="KW-0732">Signal</keyword>
<dbReference type="RefSeq" id="WP_086555185.1">
    <property type="nucleotide sequence ID" value="NZ_JAERKX010000004.1"/>
</dbReference>
<dbReference type="Proteomes" id="UP001301152">
    <property type="component" value="Unassembled WGS sequence"/>
</dbReference>
<feature type="region of interest" description="Disordered" evidence="1">
    <location>
        <begin position="154"/>
        <end position="195"/>
    </location>
</feature>
<protein>
    <submittedName>
        <fullName evidence="3">DUF2155 domain-containing protein</fullName>
    </submittedName>
</protein>